<dbReference type="Proteomes" id="UP000886687">
    <property type="component" value="Unassembled WGS sequence"/>
</dbReference>
<proteinExistence type="predicted"/>
<name>A0A9E4MZG5_9GAMM</name>
<evidence type="ECO:0000313" key="2">
    <source>
        <dbReference type="Proteomes" id="UP000886687"/>
    </source>
</evidence>
<sequence length="277" mass="32110">MSIDFKSSGAIHSIQKLNDNHQHNTEFTNISSVKNQLRFNNINKMDGNNQSIQTLTKTNNVNYSFSKCVTNLNLTKMHIDKLHLDSSNKVNKNKQKLYLHSQQTDHYYEETDNNYQNNDVFKEPLLTQVDIYHIDLINQLHSNIESSNSNYTDYVILILYQMINDTQLINKQLITGIPIVNGVPERSITEITIISDSGKLFKHNKTICLHRGRITYTNDWIALEEVERVNVDNTLFKFTVNYDNLILHGIALNKQSDHSLKLSDCTLYIADFSKIWI</sequence>
<evidence type="ECO:0000313" key="1">
    <source>
        <dbReference type="EMBL" id="MCG7937459.1"/>
    </source>
</evidence>
<dbReference type="AlphaFoldDB" id="A0A9E4MZG5"/>
<accession>A0A9E4MZG5</accession>
<reference evidence="1" key="1">
    <citation type="journal article" date="2021" name="Proc. Natl. Acad. Sci. U.S.A.">
        <title>Global biogeography of chemosynthetic symbionts reveals both localized and globally distributed symbiont groups. .</title>
        <authorList>
            <person name="Osvatic J.T."/>
            <person name="Wilkins L.G.E."/>
            <person name="Leibrecht L."/>
            <person name="Leray M."/>
            <person name="Zauner S."/>
            <person name="Polzin J."/>
            <person name="Camacho Y."/>
            <person name="Gros O."/>
            <person name="van Gils J.A."/>
            <person name="Eisen J.A."/>
            <person name="Petersen J.M."/>
            <person name="Yuen B."/>
        </authorList>
    </citation>
    <scope>NUCLEOTIDE SEQUENCE</scope>
    <source>
        <strain evidence="1">MAGL173</strain>
    </source>
</reference>
<organism evidence="1 2">
    <name type="scientific">Candidatus Thiodiazotropha lotti</name>
    <dbReference type="NCBI Taxonomy" id="2792787"/>
    <lineage>
        <taxon>Bacteria</taxon>
        <taxon>Pseudomonadati</taxon>
        <taxon>Pseudomonadota</taxon>
        <taxon>Gammaproteobacteria</taxon>
        <taxon>Chromatiales</taxon>
        <taxon>Sedimenticolaceae</taxon>
        <taxon>Candidatus Thiodiazotropha</taxon>
    </lineage>
</organism>
<dbReference type="EMBL" id="JAEPDI010000001">
    <property type="protein sequence ID" value="MCG7937459.1"/>
    <property type="molecule type" value="Genomic_DNA"/>
</dbReference>
<comment type="caution">
    <text evidence="1">The sequence shown here is derived from an EMBL/GenBank/DDBJ whole genome shotgun (WGS) entry which is preliminary data.</text>
</comment>
<gene>
    <name evidence="1" type="ORF">JAZ04_01185</name>
</gene>
<protein>
    <submittedName>
        <fullName evidence="1">Uncharacterized protein</fullName>
    </submittedName>
</protein>